<dbReference type="InterPro" id="IPR003959">
    <property type="entry name" value="ATPase_AAA_core"/>
</dbReference>
<dbReference type="SMART" id="SM00382">
    <property type="entry name" value="AAA"/>
    <property type="match status" value="1"/>
</dbReference>
<dbReference type="InterPro" id="IPR032501">
    <property type="entry name" value="Prot_ATP_ID_OB_2nd"/>
</dbReference>
<protein>
    <recommendedName>
        <fullName evidence="10">26S proteasome regulatory subunit 6A</fullName>
    </recommendedName>
</protein>
<dbReference type="GO" id="GO:0005634">
    <property type="term" value="C:nucleus"/>
    <property type="evidence" value="ECO:0007669"/>
    <property type="project" value="UniProtKB-SubCell"/>
</dbReference>
<dbReference type="Pfam" id="PF16450">
    <property type="entry name" value="Prot_ATP_ID_OB_C"/>
    <property type="match status" value="1"/>
</dbReference>
<dbReference type="EMBL" id="AFQF01001383">
    <property type="protein sequence ID" value="EGU85094.1"/>
    <property type="molecule type" value="Genomic_DNA"/>
</dbReference>
<proteinExistence type="inferred from homology"/>
<evidence type="ECO:0000256" key="5">
    <source>
        <dbReference type="ARBA" id="ARBA00022741"/>
    </source>
</evidence>
<dbReference type="InterPro" id="IPR041569">
    <property type="entry name" value="AAA_lid_3"/>
</dbReference>
<dbReference type="FunFam" id="2.40.50.140:FF:000076">
    <property type="entry name" value="26S protease regulatory subunit 6A"/>
    <property type="match status" value="1"/>
</dbReference>
<gene>
    <name evidence="13" type="ORF">FOXB_04373</name>
</gene>
<reference evidence="13" key="1">
    <citation type="journal article" date="2012" name="Mol. Plant Microbe Interact.">
        <title>A highly conserved effector in Fusarium oxysporum is required for full virulence on Arabidopsis.</title>
        <authorList>
            <person name="Thatcher L.F."/>
            <person name="Gardiner D.M."/>
            <person name="Kazan K."/>
            <person name="Manners J."/>
        </authorList>
    </citation>
    <scope>NUCLEOTIDE SEQUENCE [LARGE SCALE GENOMIC DNA]</scope>
    <source>
        <strain evidence="13">Fo5176</strain>
    </source>
</reference>
<feature type="region of interest" description="Disordered" evidence="11">
    <location>
        <begin position="1"/>
        <end position="49"/>
    </location>
</feature>
<accession>F9FD95</accession>
<dbReference type="FunFam" id="3.40.50.300:FF:000037">
    <property type="entry name" value="26S protease regulatory subunit 6A"/>
    <property type="match status" value="1"/>
</dbReference>
<evidence type="ECO:0000256" key="6">
    <source>
        <dbReference type="ARBA" id="ARBA00022840"/>
    </source>
</evidence>
<comment type="function">
    <text evidence="9">The 26S proteasome is involved in the ATP-dependent degradation of ubiquitinated proteins. The regulatory (or ATPase) complex confers ATP dependency and substrate specificity to the 26S complex.</text>
</comment>
<dbReference type="Pfam" id="PF10281">
    <property type="entry name" value="Ish1"/>
    <property type="match status" value="7"/>
</dbReference>
<keyword evidence="5" id="KW-0547">Nucleotide-binding</keyword>
<comment type="similarity">
    <text evidence="3">Belongs to the AAA ATPase family.</text>
</comment>
<dbReference type="PaxDb" id="5507-FOXG_10251P0"/>
<evidence type="ECO:0000256" key="3">
    <source>
        <dbReference type="ARBA" id="ARBA00006914"/>
    </source>
</evidence>
<dbReference type="InterPro" id="IPR012340">
    <property type="entry name" value="NA-bd_OB-fold"/>
</dbReference>
<dbReference type="FunFam" id="1.10.8.60:FF:000009">
    <property type="entry name" value="26S protease regulatory subunit 6A"/>
    <property type="match status" value="1"/>
</dbReference>
<name>F9FD95_FUSOF</name>
<dbReference type="Pfam" id="PF00004">
    <property type="entry name" value="AAA"/>
    <property type="match status" value="1"/>
</dbReference>
<dbReference type="Pfam" id="PF17862">
    <property type="entry name" value="AAA_lid_3"/>
    <property type="match status" value="1"/>
</dbReference>
<dbReference type="Gene3D" id="2.40.50.140">
    <property type="entry name" value="Nucleic acid-binding proteins"/>
    <property type="match status" value="1"/>
</dbReference>
<dbReference type="GO" id="GO:0016887">
    <property type="term" value="F:ATP hydrolysis activity"/>
    <property type="evidence" value="ECO:0007669"/>
    <property type="project" value="InterPro"/>
</dbReference>
<dbReference type="Gene3D" id="1.10.8.60">
    <property type="match status" value="1"/>
</dbReference>
<evidence type="ECO:0000259" key="12">
    <source>
        <dbReference type="SMART" id="SM00382"/>
    </source>
</evidence>
<evidence type="ECO:0000256" key="1">
    <source>
        <dbReference type="ARBA" id="ARBA00004123"/>
    </source>
</evidence>
<evidence type="ECO:0000256" key="4">
    <source>
        <dbReference type="ARBA" id="ARBA00022490"/>
    </source>
</evidence>
<evidence type="ECO:0000256" key="2">
    <source>
        <dbReference type="ARBA" id="ARBA00004496"/>
    </source>
</evidence>
<evidence type="ECO:0000256" key="11">
    <source>
        <dbReference type="SAM" id="MobiDB-lite"/>
    </source>
</evidence>
<dbReference type="AlphaFoldDB" id="F9FD95"/>
<feature type="compositionally biased region" description="Acidic residues" evidence="11">
    <location>
        <begin position="33"/>
        <end position="49"/>
    </location>
</feature>
<dbReference type="InterPro" id="IPR018803">
    <property type="entry name" value="Ish1/Msc1-like"/>
</dbReference>
<feature type="domain" description="AAA+ ATPase" evidence="12">
    <location>
        <begin position="239"/>
        <end position="378"/>
    </location>
</feature>
<dbReference type="PANTHER" id="PTHR23073">
    <property type="entry name" value="26S PROTEASOME REGULATORY SUBUNIT"/>
    <property type="match status" value="1"/>
</dbReference>
<dbReference type="GO" id="GO:0008540">
    <property type="term" value="C:proteasome regulatory particle, base subcomplex"/>
    <property type="evidence" value="ECO:0007669"/>
    <property type="project" value="UniProtKB-ARBA"/>
</dbReference>
<evidence type="ECO:0000256" key="10">
    <source>
        <dbReference type="ARBA" id="ARBA00069320"/>
    </source>
</evidence>
<dbReference type="OrthoDB" id="2527403at2759"/>
<organism evidence="13">
    <name type="scientific">Fusarium oxysporum (strain Fo5176)</name>
    <name type="common">Fusarium vascular wilt</name>
    <dbReference type="NCBI Taxonomy" id="660025"/>
    <lineage>
        <taxon>Eukaryota</taxon>
        <taxon>Fungi</taxon>
        <taxon>Dikarya</taxon>
        <taxon>Ascomycota</taxon>
        <taxon>Pezizomycotina</taxon>
        <taxon>Sordariomycetes</taxon>
        <taxon>Hypocreomycetidae</taxon>
        <taxon>Hypocreales</taxon>
        <taxon>Nectriaceae</taxon>
        <taxon>Fusarium</taxon>
        <taxon>Fusarium oxysporum species complex</taxon>
    </lineage>
</organism>
<feature type="compositionally biased region" description="Basic and acidic residues" evidence="11">
    <location>
        <begin position="10"/>
        <end position="32"/>
    </location>
</feature>
<keyword evidence="8" id="KW-0539">Nucleus</keyword>
<sequence>MSTLEELDDLDRRDKEEKKRDGDDKKEKKPTDGDADMQDAEEEEDDILDEEILGLSTQDIQTRKRLLENDSRIMKSEFSRLSHEKAAMGEKIKENQDKIANNRQLPYLVGNVVELLDLDPTAESSEEGANIDLDATRVGKSAVIKTSTRQTIFLPLIGLVDADNLKPGDLIGVNKDSYLILDTLPAEYDSRVKAMEVDEKPTEQYTDVGGLDKQIEELVEAIVWPMKEAERFKKIGIKAPKGALMYGPPGTGKTLLARACAAQTDATFLKLAGPQLVQMFIGDGAKLVRDCFALAKEKAPAIIFIDELDAVGTKRFDSEKSGDREVQRTMLELLNQLDGFASDDRIKVLAATNRVDVLDPALLRSGRLDRKIEFPLPNEEARAQILKIHSRKMKVDPGVNWGELARSTDEFGGAMLKAVCVEAGMIALRSGKNKIGHEHYVDAIAEVQAKKKDGQGFNTPDPAVQRFQGSHFYNTQPSRSLQAKIIIKDIFSPARAVSGSGMYRYAPAGLSHLASYLFEPGACAGRVMQSFAELLHLYQHFHLSEAEAAAKMRFLNAVLATVAINGVTASTWFPGSKPVYNKWHETELERWLSDHDVPYPTPADRKDLESLIEKNWENYVVTPYNSWDTNQLSSYLQSKGKEAKNEAAASKDSLLSQVKANWYETEGNAQSAWLNVKDWILDTWTESQLKAFADKHGIPVPQPRHRDTLLQKARSSYETVAKKANQASSYPGNWLYETWSESDLKEWLDTHGFPAPQPMTRDKLIASVRRNSRLAYLKAQDQAASATASAQGAYATLTDMIIDAWSESQLKEFCDKNGIAVPQGTKANELRALVRKHRADILGDNISASAASAYGAATSNAQNQYAKATDSASLAAQDAFNQAVGTWSDSRLKSYLDARGVPVPQGSKKNELEALVRKNAHVVYHGGNAWTFDDFSYDNLKKYLQRNGDAAAKQVAEKKDATRDELYDAAQSAYSSASSAGGSTWASATSYLTSATNSAKQSAFDEWTETDLKAYLDSYGVPVPQGSKLEDLKAEARKQSTYFRYGTSSPTGTFFAKLGETARDTYNWVANQLQLGGQAAKQKAAEAEADAKAKIREEL</sequence>
<dbReference type="GO" id="GO:0005737">
    <property type="term" value="C:cytoplasm"/>
    <property type="evidence" value="ECO:0007669"/>
    <property type="project" value="UniProtKB-SubCell"/>
</dbReference>
<keyword evidence="7" id="KW-0647">Proteasome</keyword>
<evidence type="ECO:0000256" key="7">
    <source>
        <dbReference type="ARBA" id="ARBA00022942"/>
    </source>
</evidence>
<keyword evidence="4" id="KW-0963">Cytoplasm</keyword>
<dbReference type="InterPro" id="IPR027417">
    <property type="entry name" value="P-loop_NTPase"/>
</dbReference>
<comment type="caution">
    <text evidence="13">The sequence shown here is derived from an EMBL/GenBank/DDBJ whole genome shotgun (WGS) entry which is preliminary data.</text>
</comment>
<evidence type="ECO:0000313" key="13">
    <source>
        <dbReference type="EMBL" id="EGU85094.1"/>
    </source>
</evidence>
<dbReference type="PROSITE" id="PS00674">
    <property type="entry name" value="AAA"/>
    <property type="match status" value="1"/>
</dbReference>
<evidence type="ECO:0000256" key="8">
    <source>
        <dbReference type="ARBA" id="ARBA00023242"/>
    </source>
</evidence>
<dbReference type="GO" id="GO:0005524">
    <property type="term" value="F:ATP binding"/>
    <property type="evidence" value="ECO:0007669"/>
    <property type="project" value="UniProtKB-KW"/>
</dbReference>
<evidence type="ECO:0000256" key="9">
    <source>
        <dbReference type="ARBA" id="ARBA00024661"/>
    </source>
</evidence>
<comment type="subcellular location">
    <subcellularLocation>
        <location evidence="2">Cytoplasm</location>
    </subcellularLocation>
    <subcellularLocation>
        <location evidence="1">Nucleus</location>
    </subcellularLocation>
</comment>
<dbReference type="InterPro" id="IPR003960">
    <property type="entry name" value="ATPase_AAA_CS"/>
</dbReference>
<dbReference type="STRING" id="660025.F9FD95"/>
<dbReference type="InterPro" id="IPR050221">
    <property type="entry name" value="26S_Proteasome_ATPase"/>
</dbReference>
<dbReference type="InterPro" id="IPR003593">
    <property type="entry name" value="AAA+_ATPase"/>
</dbReference>
<dbReference type="SUPFAM" id="SSF52540">
    <property type="entry name" value="P-loop containing nucleoside triphosphate hydrolases"/>
    <property type="match status" value="1"/>
</dbReference>
<dbReference type="Gene3D" id="3.40.50.300">
    <property type="entry name" value="P-loop containing nucleotide triphosphate hydrolases"/>
    <property type="match status" value="1"/>
</dbReference>
<keyword evidence="6" id="KW-0067">ATP-binding</keyword>